<evidence type="ECO:0000313" key="3">
    <source>
        <dbReference type="EMBL" id="KGM14531.1"/>
    </source>
</evidence>
<feature type="compositionally biased region" description="Basic and acidic residues" evidence="2">
    <location>
        <begin position="21"/>
        <end position="52"/>
    </location>
</feature>
<evidence type="ECO:0000256" key="2">
    <source>
        <dbReference type="SAM" id="MobiDB-lite"/>
    </source>
</evidence>
<dbReference type="AlphaFoldDB" id="A0A0A0C2X3"/>
<dbReference type="OrthoDB" id="3239501at2"/>
<dbReference type="EMBL" id="AXCZ01000001">
    <property type="protein sequence ID" value="KGM14531.1"/>
    <property type="molecule type" value="Genomic_DNA"/>
</dbReference>
<organism evidence="3 4">
    <name type="scientific">Cellulomonas bogoriensis 69B4 = DSM 16987</name>
    <dbReference type="NCBI Taxonomy" id="1386082"/>
    <lineage>
        <taxon>Bacteria</taxon>
        <taxon>Bacillati</taxon>
        <taxon>Actinomycetota</taxon>
        <taxon>Actinomycetes</taxon>
        <taxon>Micrococcales</taxon>
        <taxon>Cellulomonadaceae</taxon>
        <taxon>Cellulomonas</taxon>
    </lineage>
</organism>
<keyword evidence="4" id="KW-1185">Reference proteome</keyword>
<dbReference type="RefSeq" id="WP_052104787.1">
    <property type="nucleotide sequence ID" value="NZ_AXCZ01000001.1"/>
</dbReference>
<sequence>MTARDPEIASLLADIRSATADARRVTAETQRDRQAFAREQAETDRARERAARNGDLGPDWQVVQRRIDSGQTTLAAVLDGRDASPEAAALMDRAAHRLVETSVQLRTDPSRSHTEQLAELERTVEQMRATLERLTTRPRPDQTP</sequence>
<feature type="coiled-coil region" evidence="1">
    <location>
        <begin position="110"/>
        <end position="137"/>
    </location>
</feature>
<comment type="caution">
    <text evidence="3">The sequence shown here is derived from an EMBL/GenBank/DDBJ whole genome shotgun (WGS) entry which is preliminary data.</text>
</comment>
<evidence type="ECO:0000256" key="1">
    <source>
        <dbReference type="SAM" id="Coils"/>
    </source>
</evidence>
<dbReference type="Proteomes" id="UP000054314">
    <property type="component" value="Unassembled WGS sequence"/>
</dbReference>
<keyword evidence="1" id="KW-0175">Coiled coil</keyword>
<protein>
    <submittedName>
        <fullName evidence="3">Uncharacterized protein</fullName>
    </submittedName>
</protein>
<accession>A0A0A0C2X3</accession>
<evidence type="ECO:0000313" key="4">
    <source>
        <dbReference type="Proteomes" id="UP000054314"/>
    </source>
</evidence>
<reference evidence="3 4" key="1">
    <citation type="submission" date="2013-08" db="EMBL/GenBank/DDBJ databases">
        <title>Genome sequencing of Cellulomonas bogoriensis 69B4.</title>
        <authorList>
            <person name="Chen F."/>
            <person name="Li Y."/>
            <person name="Wang G."/>
        </authorList>
    </citation>
    <scope>NUCLEOTIDE SEQUENCE [LARGE SCALE GENOMIC DNA]</scope>
    <source>
        <strain evidence="3 4">69B4</strain>
    </source>
</reference>
<gene>
    <name evidence="3" type="ORF">N869_05160</name>
</gene>
<proteinExistence type="predicted"/>
<feature type="region of interest" description="Disordered" evidence="2">
    <location>
        <begin position="21"/>
        <end position="57"/>
    </location>
</feature>
<name>A0A0A0C2X3_9CELL</name>